<dbReference type="Proteomes" id="UP001211907">
    <property type="component" value="Unassembled WGS sequence"/>
</dbReference>
<sequence>MEQKAALEKNASQSYSSLAQRQQQLSRTPSANKRPHSFTARSRSNSRFHGELAGMSRNNSNKSGGGGGGSSYSICSGGAKVSRSNTNKSFVSELSISNPKHRNRSQSRPESLNSSIDDNDVDFVALPKRLEQ</sequence>
<name>A0AAD5XBR1_9FUNG</name>
<evidence type="ECO:0000313" key="2">
    <source>
        <dbReference type="EMBL" id="KAJ3118773.1"/>
    </source>
</evidence>
<organism evidence="2 3">
    <name type="scientific">Physocladia obscura</name>
    <dbReference type="NCBI Taxonomy" id="109957"/>
    <lineage>
        <taxon>Eukaryota</taxon>
        <taxon>Fungi</taxon>
        <taxon>Fungi incertae sedis</taxon>
        <taxon>Chytridiomycota</taxon>
        <taxon>Chytridiomycota incertae sedis</taxon>
        <taxon>Chytridiomycetes</taxon>
        <taxon>Chytridiales</taxon>
        <taxon>Chytriomycetaceae</taxon>
        <taxon>Physocladia</taxon>
    </lineage>
</organism>
<dbReference type="EMBL" id="JADGJH010001108">
    <property type="protein sequence ID" value="KAJ3118773.1"/>
    <property type="molecule type" value="Genomic_DNA"/>
</dbReference>
<feature type="compositionally biased region" description="Polar residues" evidence="1">
    <location>
        <begin position="82"/>
        <end position="98"/>
    </location>
</feature>
<reference evidence="2" key="1">
    <citation type="submission" date="2020-05" db="EMBL/GenBank/DDBJ databases">
        <title>Phylogenomic resolution of chytrid fungi.</title>
        <authorList>
            <person name="Stajich J.E."/>
            <person name="Amses K."/>
            <person name="Simmons R."/>
            <person name="Seto K."/>
            <person name="Myers J."/>
            <person name="Bonds A."/>
            <person name="Quandt C.A."/>
            <person name="Barry K."/>
            <person name="Liu P."/>
            <person name="Grigoriev I."/>
            <person name="Longcore J.E."/>
            <person name="James T.Y."/>
        </authorList>
    </citation>
    <scope>NUCLEOTIDE SEQUENCE</scope>
    <source>
        <strain evidence="2">JEL0513</strain>
    </source>
</reference>
<accession>A0AAD5XBR1</accession>
<keyword evidence="3" id="KW-1185">Reference proteome</keyword>
<evidence type="ECO:0000313" key="3">
    <source>
        <dbReference type="Proteomes" id="UP001211907"/>
    </source>
</evidence>
<gene>
    <name evidence="2" type="ORF">HK100_000539</name>
</gene>
<feature type="compositionally biased region" description="Low complexity" evidence="1">
    <location>
        <begin position="11"/>
        <end position="27"/>
    </location>
</feature>
<feature type="compositionally biased region" description="Polar residues" evidence="1">
    <location>
        <begin position="106"/>
        <end position="116"/>
    </location>
</feature>
<feature type="region of interest" description="Disordered" evidence="1">
    <location>
        <begin position="1"/>
        <end position="132"/>
    </location>
</feature>
<protein>
    <submittedName>
        <fullName evidence="2">Uncharacterized protein</fullName>
    </submittedName>
</protein>
<evidence type="ECO:0000256" key="1">
    <source>
        <dbReference type="SAM" id="MobiDB-lite"/>
    </source>
</evidence>
<proteinExistence type="predicted"/>
<comment type="caution">
    <text evidence="2">The sequence shown here is derived from an EMBL/GenBank/DDBJ whole genome shotgun (WGS) entry which is preliminary data.</text>
</comment>
<dbReference type="AlphaFoldDB" id="A0AAD5XBR1"/>